<dbReference type="VEuPathDB" id="FungiDB:DIURU_005537"/>
<feature type="compositionally biased region" description="Basic and acidic residues" evidence="1">
    <location>
        <begin position="141"/>
        <end position="157"/>
    </location>
</feature>
<accession>A0A642UD85</accession>
<gene>
    <name evidence="2" type="ORF">DIURU_005537</name>
</gene>
<evidence type="ECO:0008006" key="4">
    <source>
        <dbReference type="Google" id="ProtNLM"/>
    </source>
</evidence>
<dbReference type="Proteomes" id="UP000449547">
    <property type="component" value="Unassembled WGS sequence"/>
</dbReference>
<reference evidence="2 3" key="1">
    <citation type="submission" date="2019-07" db="EMBL/GenBank/DDBJ databases">
        <title>Genome assembly of two rare yeast pathogens: Diutina rugosa and Trichomonascus ciferrii.</title>
        <authorList>
            <person name="Mixao V."/>
            <person name="Saus E."/>
            <person name="Hansen A."/>
            <person name="Lass-Flor C."/>
            <person name="Gabaldon T."/>
        </authorList>
    </citation>
    <scope>NUCLEOTIDE SEQUENCE [LARGE SCALE GENOMIC DNA]</scope>
    <source>
        <strain evidence="2 3">CBS 613</strain>
    </source>
</reference>
<dbReference type="GeneID" id="54784188"/>
<dbReference type="PANTHER" id="PTHR28096">
    <property type="entry name" value="PROTEIN FAF1"/>
    <property type="match status" value="1"/>
</dbReference>
<comment type="caution">
    <text evidence="2">The sequence shown here is derived from an EMBL/GenBank/DDBJ whole genome shotgun (WGS) entry which is preliminary data.</text>
</comment>
<name>A0A642UD85_DIURU</name>
<dbReference type="RefSeq" id="XP_034009766.1">
    <property type="nucleotide sequence ID" value="XM_034158530.1"/>
</dbReference>
<feature type="compositionally biased region" description="Acidic residues" evidence="1">
    <location>
        <begin position="76"/>
        <end position="94"/>
    </location>
</feature>
<evidence type="ECO:0000313" key="3">
    <source>
        <dbReference type="Proteomes" id="UP000449547"/>
    </source>
</evidence>
<dbReference type="OrthoDB" id="5556956at2759"/>
<feature type="compositionally biased region" description="Low complexity" evidence="1">
    <location>
        <begin position="128"/>
        <end position="140"/>
    </location>
</feature>
<dbReference type="GO" id="GO:0005730">
    <property type="term" value="C:nucleolus"/>
    <property type="evidence" value="ECO:0007669"/>
    <property type="project" value="TreeGrafter"/>
</dbReference>
<feature type="region of interest" description="Disordered" evidence="1">
    <location>
        <begin position="21"/>
        <end position="157"/>
    </location>
</feature>
<dbReference type="AlphaFoldDB" id="A0A642UD85"/>
<keyword evidence="3" id="KW-1185">Reference proteome</keyword>
<evidence type="ECO:0000256" key="1">
    <source>
        <dbReference type="SAM" id="MobiDB-lite"/>
    </source>
</evidence>
<sequence length="332" mass="36676">MSDDDEAWSLDAQRRAFEAQFGSLESMGFQDNSKADAESSESTGDDSDGSDFGGFSDDDTEDKATTTKNRVQYDSDSSDEMTSESDESMSESEDEAPRVVRLGETTSQPITVSKKERRLLKSGRAPTLAELDAQQKLAQKQQEKELRRKAGSDDAENLKNDLELQRLLSESHILAHNLEYSGADLTLRTIDNEEPTGKARKRILDHRIREISATNSSTGGLPKRLEKMPMSMRKGMIDAQARRVAKYEQEAREAGIVLAKVRKGHTRQLNMGKGVTARSDRLGTGVKKAKAKKDKGLKIQAVGRSTANGLVISEREIARVANRGKGGKSRRR</sequence>
<dbReference type="InterPro" id="IPR053030">
    <property type="entry name" value="Ribosomal_biogenesis_FAF1-like"/>
</dbReference>
<organism evidence="2 3">
    <name type="scientific">Diutina rugosa</name>
    <name type="common">Yeast</name>
    <name type="synonym">Candida rugosa</name>
    <dbReference type="NCBI Taxonomy" id="5481"/>
    <lineage>
        <taxon>Eukaryota</taxon>
        <taxon>Fungi</taxon>
        <taxon>Dikarya</taxon>
        <taxon>Ascomycota</taxon>
        <taxon>Saccharomycotina</taxon>
        <taxon>Pichiomycetes</taxon>
        <taxon>Debaryomycetaceae</taxon>
        <taxon>Diutina</taxon>
    </lineage>
</organism>
<protein>
    <recommendedName>
        <fullName evidence="4">Protein FAF1</fullName>
    </recommendedName>
</protein>
<dbReference type="EMBL" id="SWFT01000161">
    <property type="protein sequence ID" value="KAA8897024.1"/>
    <property type="molecule type" value="Genomic_DNA"/>
</dbReference>
<proteinExistence type="predicted"/>
<dbReference type="GO" id="GO:0000462">
    <property type="term" value="P:maturation of SSU-rRNA from tricistronic rRNA transcript (SSU-rRNA, 5.8S rRNA, LSU-rRNA)"/>
    <property type="evidence" value="ECO:0007669"/>
    <property type="project" value="TreeGrafter"/>
</dbReference>
<dbReference type="PANTHER" id="PTHR28096:SF1">
    <property type="entry name" value="PROTEIN FAF1"/>
    <property type="match status" value="1"/>
</dbReference>
<dbReference type="OMA" id="FEAQFKP"/>
<evidence type="ECO:0000313" key="2">
    <source>
        <dbReference type="EMBL" id="KAA8897024.1"/>
    </source>
</evidence>